<evidence type="ECO:0000313" key="7">
    <source>
        <dbReference type="Proteomes" id="UP000240325"/>
    </source>
</evidence>
<keyword evidence="2" id="KW-0378">Hydrolase</keyword>
<dbReference type="InterPro" id="IPR015330">
    <property type="entry name" value="DNA_primase/pol_bifunc_N"/>
</dbReference>
<dbReference type="InterPro" id="IPR014819">
    <property type="entry name" value="PriCT_2"/>
</dbReference>
<dbReference type="SUPFAM" id="SSF56747">
    <property type="entry name" value="Prim-pol domain"/>
    <property type="match status" value="1"/>
</dbReference>
<dbReference type="PANTHER" id="PTHR35372">
    <property type="entry name" value="ATP BINDING PROTEIN-RELATED"/>
    <property type="match status" value="1"/>
</dbReference>
<proteinExistence type="predicted"/>
<dbReference type="NCBIfam" id="TIGR01613">
    <property type="entry name" value="primase_Cterm"/>
    <property type="match status" value="1"/>
</dbReference>
<dbReference type="InterPro" id="IPR027417">
    <property type="entry name" value="P-loop_NTPase"/>
</dbReference>
<dbReference type="Pfam" id="PF08706">
    <property type="entry name" value="D5_N"/>
    <property type="match status" value="1"/>
</dbReference>
<evidence type="ECO:0000256" key="1">
    <source>
        <dbReference type="ARBA" id="ARBA00022741"/>
    </source>
</evidence>
<protein>
    <submittedName>
        <fullName evidence="6">Primase-helicase</fullName>
    </submittedName>
</protein>
<dbReference type="PROSITE" id="PS51206">
    <property type="entry name" value="SF3_HELICASE_1"/>
    <property type="match status" value="1"/>
</dbReference>
<dbReference type="GO" id="GO:0016817">
    <property type="term" value="F:hydrolase activity, acting on acid anhydrides"/>
    <property type="evidence" value="ECO:0007669"/>
    <property type="project" value="InterPro"/>
</dbReference>
<dbReference type="EMBL" id="MF782455">
    <property type="protein sequence ID" value="ATZ80631.1"/>
    <property type="molecule type" value="Genomic_DNA"/>
</dbReference>
<feature type="domain" description="SF3 helicase" evidence="5">
    <location>
        <begin position="635"/>
        <end position="796"/>
    </location>
</feature>
<dbReference type="PANTHER" id="PTHR35372:SF2">
    <property type="entry name" value="SF3 HELICASE DOMAIN-CONTAINING PROTEIN"/>
    <property type="match status" value="1"/>
</dbReference>
<organism evidence="6">
    <name type="scientific">Bodo saltans virus</name>
    <dbReference type="NCBI Taxonomy" id="2024608"/>
    <lineage>
        <taxon>Viruses</taxon>
        <taxon>Varidnaviria</taxon>
        <taxon>Bamfordvirae</taxon>
        <taxon>Nucleocytoviricota</taxon>
        <taxon>Megaviricetes</taxon>
        <taxon>Imitervirales</taxon>
        <taxon>Mimiviridae</taxon>
        <taxon>Klosneuvirinae</taxon>
        <taxon>Theiavirus</taxon>
        <taxon>Theiavirus salishense</taxon>
    </lineage>
</organism>
<evidence type="ECO:0000259" key="5">
    <source>
        <dbReference type="PROSITE" id="PS51206"/>
    </source>
</evidence>
<dbReference type="InterPro" id="IPR004968">
    <property type="entry name" value="DNA_primase/NTPase_C"/>
</dbReference>
<evidence type="ECO:0000256" key="4">
    <source>
        <dbReference type="ARBA" id="ARBA00022840"/>
    </source>
</evidence>
<keyword evidence="1" id="KW-0547">Nucleotide-binding</keyword>
<evidence type="ECO:0000256" key="2">
    <source>
        <dbReference type="ARBA" id="ARBA00022801"/>
    </source>
</evidence>
<keyword evidence="4" id="KW-0067">ATP-binding</keyword>
<accession>A0A2H4UUL9</accession>
<dbReference type="Proteomes" id="UP000240325">
    <property type="component" value="Segment"/>
</dbReference>
<dbReference type="InterPro" id="IPR051620">
    <property type="entry name" value="ORF904-like_C"/>
</dbReference>
<keyword evidence="3" id="KW-0347">Helicase</keyword>
<dbReference type="GO" id="GO:0004386">
    <property type="term" value="F:helicase activity"/>
    <property type="evidence" value="ECO:0007669"/>
    <property type="project" value="UniProtKB-KW"/>
</dbReference>
<reference evidence="6" key="1">
    <citation type="journal article" date="2017" name="Elife">
        <title>The kinetoplastid-infecting Bodo saltans virus (BsV), a window into the most abundant giant viruses in the sea.</title>
        <authorList>
            <person name="Deeg C.M."/>
            <person name="Chow C.-E.T."/>
            <person name="Suttle C.A."/>
        </authorList>
    </citation>
    <scope>NUCLEOTIDE SEQUENCE</scope>
    <source>
        <strain evidence="6">NG1</strain>
    </source>
</reference>
<dbReference type="Gene3D" id="3.40.50.300">
    <property type="entry name" value="P-loop containing nucleotide triphosphate hydrolases"/>
    <property type="match status" value="1"/>
</dbReference>
<dbReference type="Pfam" id="PF03288">
    <property type="entry name" value="Pox_D5"/>
    <property type="match status" value="1"/>
</dbReference>
<name>A0A2H4UUL9_9VIRU</name>
<dbReference type="Pfam" id="PF08707">
    <property type="entry name" value="PriCT_2"/>
    <property type="match status" value="1"/>
</dbReference>
<dbReference type="InterPro" id="IPR006500">
    <property type="entry name" value="Helicase_put_C_phage/plasmid"/>
</dbReference>
<gene>
    <name evidence="6" type="ORF">BMW23_0585</name>
</gene>
<sequence>MINYINMDGEIKKYKNEKLVCFSIDITHELNKDGIYKKKIKYPSKWQNIKLEECKFDKSHNGLSLLTGKVNNIFVIDVDNIEHWKKLLKENNKEEPDTVKVTSGNGGIHYYFNYSDDLACIKTTSKIFGKEYDIDIRSDGGNIIAPPSYYFNENLKKQVKYKWEKSIFEYEPINVPSWIKKLLLNKNDMTKQSTQTQKNSTSKKIDEPSDKNICSLNLVKDKNITSPNIDEEDKTLNFSICEIESLLSMLNLDRCNNYTDWINVGLCLHNISNKYLLLWEKWSQLSDKYEDGECEKQWNNFKKNKDGLNVGSLLFWAKNDDCDKYNEFIKSKKIGFLVKQKYPNENLILGERKKVNDKSSYIELYNKDCLIKGGKHSDMTQSMYIDVCGNCMCIKCKHHECHGKVYPREHSITLTKNEMHIANNIVNIYNQHVDDDLVEFQQIDIYEDETVNKLVFNSLNGEAYSCAQIAFHYYENDFIYAEDDNWYMFKDHKWECIGKKNMELRDLAQLKLKSLYFQLLNYYKENDCDKNKIKSLKILIKNFDNTVLKNNILFELMEIYTIRKNPKKNFITKLDSNTHLICFDNGVYDLETFTFRNGKPNDYLTMSVGYNYSSQYTDKYNDLLLFLEDIQPKKDEREYMLTYLSIGLIGNLLELFTILTGCGRNGKSKLVELLKATFGNYFGAVQSQLFTRPRPDANAPDPGLLSLQKKRIVIASEPEKNAKLNSGFIKFITGRDSTTLRNCHSNDMVDFTANFITLLICNDIPECDDIDNAFSKRLRTINFNTEFVDDPKKENQKKINVNINKNFDFWKMDFMLLLIEFYKKYIKTHELKPTENILAWTNQYKENTDVYLQFLNDCTEKNDTHIATTTLYEKYKSWFKLNNPTAKIPNNREFIANIKKHKTVEYVKVKGKTVYGIKNLKLIDDDDIFD</sequence>
<evidence type="ECO:0000256" key="3">
    <source>
        <dbReference type="ARBA" id="ARBA00022806"/>
    </source>
</evidence>
<dbReference type="InterPro" id="IPR014818">
    <property type="entry name" value="Phage/plasmid_primase_P4_C"/>
</dbReference>
<dbReference type="SMART" id="SM00885">
    <property type="entry name" value="D5_N"/>
    <property type="match status" value="1"/>
</dbReference>
<dbReference type="SMART" id="SM00943">
    <property type="entry name" value="Prim-Pol"/>
    <property type="match status" value="1"/>
</dbReference>
<evidence type="ECO:0000313" key="6">
    <source>
        <dbReference type="EMBL" id="ATZ80631.1"/>
    </source>
</evidence>
<keyword evidence="7" id="KW-1185">Reference proteome</keyword>
<dbReference type="Pfam" id="PF09250">
    <property type="entry name" value="Prim-Pol"/>
    <property type="match status" value="1"/>
</dbReference>
<dbReference type="InterPro" id="IPR014015">
    <property type="entry name" value="Helicase_SF3_DNA-vir"/>
</dbReference>
<dbReference type="GO" id="GO:0005524">
    <property type="term" value="F:ATP binding"/>
    <property type="evidence" value="ECO:0007669"/>
    <property type="project" value="UniProtKB-KW"/>
</dbReference>